<gene>
    <name evidence="2" type="ORF">ACFFVF_11290</name>
</gene>
<organism evidence="2 3">
    <name type="scientific">Flavobacterium jumunjinense</name>
    <dbReference type="NCBI Taxonomy" id="998845"/>
    <lineage>
        <taxon>Bacteria</taxon>
        <taxon>Pseudomonadati</taxon>
        <taxon>Bacteroidota</taxon>
        <taxon>Flavobacteriia</taxon>
        <taxon>Flavobacteriales</taxon>
        <taxon>Flavobacteriaceae</taxon>
        <taxon>Flavobacterium</taxon>
    </lineage>
</organism>
<dbReference type="EMBL" id="JBHMEY010000034">
    <property type="protein sequence ID" value="MFB9097104.1"/>
    <property type="molecule type" value="Genomic_DNA"/>
</dbReference>
<evidence type="ECO:0000256" key="1">
    <source>
        <dbReference type="SAM" id="SignalP"/>
    </source>
</evidence>
<keyword evidence="3" id="KW-1185">Reference proteome</keyword>
<feature type="signal peptide" evidence="1">
    <location>
        <begin position="1"/>
        <end position="19"/>
    </location>
</feature>
<keyword evidence="1" id="KW-0732">Signal</keyword>
<feature type="chain" id="PRO_5046594096" evidence="1">
    <location>
        <begin position="20"/>
        <end position="324"/>
    </location>
</feature>
<proteinExistence type="predicted"/>
<dbReference type="Proteomes" id="UP001589607">
    <property type="component" value="Unassembled WGS sequence"/>
</dbReference>
<comment type="caution">
    <text evidence="2">The sequence shown here is derived from an EMBL/GenBank/DDBJ whole genome shotgun (WGS) entry which is preliminary data.</text>
</comment>
<evidence type="ECO:0000313" key="2">
    <source>
        <dbReference type="EMBL" id="MFB9097104.1"/>
    </source>
</evidence>
<protein>
    <submittedName>
        <fullName evidence="2">Uncharacterized protein</fullName>
    </submittedName>
</protein>
<reference evidence="2 3" key="1">
    <citation type="submission" date="2024-09" db="EMBL/GenBank/DDBJ databases">
        <authorList>
            <person name="Sun Q."/>
            <person name="Mori K."/>
        </authorList>
    </citation>
    <scope>NUCLEOTIDE SEQUENCE [LARGE SCALE GENOMIC DNA]</scope>
    <source>
        <strain evidence="2 3">CECT 7955</strain>
    </source>
</reference>
<accession>A0ABV5GNZ7</accession>
<name>A0ABV5GNZ7_9FLAO</name>
<evidence type="ECO:0000313" key="3">
    <source>
        <dbReference type="Proteomes" id="UP001589607"/>
    </source>
</evidence>
<sequence>MKKYIYSLVLTLISLTSFSQSLPANRYHAPYILDQVAGTPSFAYSLRKLSRGYTGYAIKIRRSSDNAEAEVRFNNKDIVGSDSNVEVSATGGSGITIGQVMTFAAFVGTSHIYVSKWYDQGANAYHAVQTNTSLQPQLVLNSAGASNSLPSIVYNGDAYADHLVVNQPIQNLINNGVNGSFLMVGKATQNTNQHSFGMRNEATNWRWSMHINWSDGYCYFDASEVCCATNRRFYNASSINIYKQYSFVRGSNYKTVRLNNTATALNNSSGASYTQTGGAFYLGSWGTSNAKGFYGNTTEIILFPKDLAVTILNTLEVDQMNFWL</sequence>
<dbReference type="RefSeq" id="WP_236453645.1">
    <property type="nucleotide sequence ID" value="NZ_CBCSGE010000038.1"/>
</dbReference>
<dbReference type="Gene3D" id="2.60.120.200">
    <property type="match status" value="1"/>
</dbReference>